<gene>
    <name evidence="2" type="ORF">BcabD6B2_18400</name>
</gene>
<organism evidence="2 3">
    <name type="scientific">Babesia caballi</name>
    <dbReference type="NCBI Taxonomy" id="5871"/>
    <lineage>
        <taxon>Eukaryota</taxon>
        <taxon>Sar</taxon>
        <taxon>Alveolata</taxon>
        <taxon>Apicomplexa</taxon>
        <taxon>Aconoidasida</taxon>
        <taxon>Piroplasmida</taxon>
        <taxon>Babesiidae</taxon>
        <taxon>Babesia</taxon>
    </lineage>
</organism>
<feature type="transmembrane region" description="Helical" evidence="1">
    <location>
        <begin position="118"/>
        <end position="138"/>
    </location>
</feature>
<dbReference type="Pfam" id="PF12785">
    <property type="entry name" value="VESA1_N"/>
    <property type="match status" value="1"/>
</dbReference>
<evidence type="ECO:0000256" key="1">
    <source>
        <dbReference type="SAM" id="Phobius"/>
    </source>
</evidence>
<keyword evidence="3" id="KW-1185">Reference proteome</keyword>
<dbReference type="Proteomes" id="UP001497744">
    <property type="component" value="Unassembled WGS sequence"/>
</dbReference>
<sequence>MSETKSLTTPPTNLKEAIDWLVRIAFLDKGGKLKDAVEALEDFTSVTKRIGDFNVQGPFNYVCKALKTLIGYNTVGGTTLTDNGIARKDTPCYTSSYGSSAQWDDDMNTLTSDKAKKVALIFLCYVPILYIGITYLFWQCSNTQSHVGWKSLQLRSTNDALYLFMSSMGFTPTQLNGNTPLSALVDSLLDCPSNLKEAIDWILRVTGKDGDGDNDTKQLADAVKELLTSAIGESPGPAPSAKDADMFKALSEWLDKNQNGEGIKKLIDALANGLAKFIGYTNTSNGLIGVGGISVSNDPLERLRDAVLGFLAGFLRQLNQKYYTGVLKLTSFSAKFSKAVTALNGGIGKGKGEFEKAITQTQSALTGVNASSITNVWSKLKNVNELKKDDLNGLSTAFQSYLQKVLGAVENDGSVKRQMTLFNAPVKEVVGIQHGPIDLGTGGLQKVLEDVKYNNAHSHPSQVQKLQPQAKALASAVYNATTAFRRELGRQTYVSSYAPSFNLQATLDKNKCAKIFLGSIPLYYYGMTYLYWQCRKNGAWSKWPFGRGNGYDLRYFMAAIGFDINQFNLNSGENVMKSVSSKLTELSSDTGTEMSYPMFLSKLHESLIKALKADSRPRRPYNGSVDLYHFDVLSA</sequence>
<dbReference type="AlphaFoldDB" id="A0AAV4LRH6"/>
<keyword evidence="1" id="KW-0812">Transmembrane</keyword>
<accession>A0AAV4LRH6</accession>
<name>A0AAV4LRH6_BABCB</name>
<dbReference type="EMBL" id="BPLF01000002">
    <property type="protein sequence ID" value="GIX62405.1"/>
    <property type="molecule type" value="Genomic_DNA"/>
</dbReference>
<evidence type="ECO:0000313" key="3">
    <source>
        <dbReference type="Proteomes" id="UP001497744"/>
    </source>
</evidence>
<proteinExistence type="predicted"/>
<reference evidence="2 3" key="1">
    <citation type="submission" date="2021-06" db="EMBL/GenBank/DDBJ databases">
        <title>Genome sequence of Babesia caballi.</title>
        <authorList>
            <person name="Yamagishi J."/>
            <person name="Kidaka T."/>
            <person name="Ochi A."/>
        </authorList>
    </citation>
    <scope>NUCLEOTIDE SEQUENCE [LARGE SCALE GENOMIC DNA]</scope>
    <source>
        <strain evidence="2">USDA-D6B2</strain>
    </source>
</reference>
<keyword evidence="1" id="KW-0472">Membrane</keyword>
<protein>
    <submittedName>
        <fullName evidence="2">Variant erythrocyte surface antigen-1 family protein</fullName>
    </submittedName>
</protein>
<dbReference type="InterPro" id="IPR024751">
    <property type="entry name" value="VESA1"/>
</dbReference>
<comment type="caution">
    <text evidence="2">The sequence shown here is derived from an EMBL/GenBank/DDBJ whole genome shotgun (WGS) entry which is preliminary data.</text>
</comment>
<keyword evidence="1" id="KW-1133">Transmembrane helix</keyword>
<dbReference type="RefSeq" id="XP_067714474.1">
    <property type="nucleotide sequence ID" value="XM_067858373.1"/>
</dbReference>
<dbReference type="GeneID" id="94193886"/>
<evidence type="ECO:0000313" key="2">
    <source>
        <dbReference type="EMBL" id="GIX62405.1"/>
    </source>
</evidence>